<reference evidence="22" key="1">
    <citation type="submission" date="2023-07" db="EMBL/GenBank/DDBJ databases">
        <authorList>
            <consortium name="AG Swart"/>
            <person name="Singh M."/>
            <person name="Singh A."/>
            <person name="Seah K."/>
            <person name="Emmerich C."/>
        </authorList>
    </citation>
    <scope>NUCLEOTIDE SEQUENCE</scope>
    <source>
        <strain evidence="22">DP1</strain>
    </source>
</reference>
<evidence type="ECO:0000256" key="19">
    <source>
        <dbReference type="SAM" id="MobiDB-lite"/>
    </source>
</evidence>
<evidence type="ECO:0000256" key="2">
    <source>
        <dbReference type="ARBA" id="ARBA00004322"/>
    </source>
</evidence>
<evidence type="ECO:0000259" key="21">
    <source>
        <dbReference type="PROSITE" id="PS50089"/>
    </source>
</evidence>
<evidence type="ECO:0000256" key="17">
    <source>
        <dbReference type="ARBA" id="ARBA00031332"/>
    </source>
</evidence>
<comment type="catalytic activity">
    <reaction evidence="1">
        <text>S-ubiquitinyl-[E2 ubiquitin-conjugating enzyme]-L-cysteine + [acceptor protein]-L-lysine = [E2 ubiquitin-conjugating enzyme]-L-cysteine + N(6)-ubiquitinyl-[acceptor protein]-L-lysine.</text>
        <dbReference type="EC" id="2.3.2.27"/>
    </reaction>
</comment>
<protein>
    <recommendedName>
        <fullName evidence="6">E3 ubiquitin-protein ligase CHFR</fullName>
        <ecNumber evidence="5">2.3.2.27</ecNumber>
    </recommendedName>
    <alternativeName>
        <fullName evidence="17">Checkpoint with forkhead and RING finger domains protein</fullName>
    </alternativeName>
    <alternativeName>
        <fullName evidence="16">RING-type E3 ubiquitin transferase CHFR</fullName>
    </alternativeName>
</protein>
<keyword evidence="12" id="KW-0833">Ubl conjugation pathway</keyword>
<evidence type="ECO:0000313" key="22">
    <source>
        <dbReference type="EMBL" id="CAI2365249.1"/>
    </source>
</evidence>
<dbReference type="SMART" id="SM00184">
    <property type="entry name" value="RING"/>
    <property type="match status" value="1"/>
</dbReference>
<evidence type="ECO:0000313" key="23">
    <source>
        <dbReference type="Proteomes" id="UP001295684"/>
    </source>
</evidence>
<feature type="compositionally biased region" description="Basic and acidic residues" evidence="19">
    <location>
        <begin position="274"/>
        <end position="299"/>
    </location>
</feature>
<feature type="compositionally biased region" description="Basic residues" evidence="19">
    <location>
        <begin position="262"/>
        <end position="273"/>
    </location>
</feature>
<dbReference type="GO" id="GO:0016567">
    <property type="term" value="P:protein ubiquitination"/>
    <property type="evidence" value="ECO:0007669"/>
    <property type="project" value="TreeGrafter"/>
</dbReference>
<dbReference type="Pfam" id="PF17979">
    <property type="entry name" value="zf-CRD"/>
    <property type="match status" value="1"/>
</dbReference>
<dbReference type="InterPro" id="IPR040909">
    <property type="entry name" value="CHFR_Znf-CRD"/>
</dbReference>
<dbReference type="SUPFAM" id="SSF49879">
    <property type="entry name" value="SMAD/FHA domain"/>
    <property type="match status" value="1"/>
</dbReference>
<evidence type="ECO:0000256" key="15">
    <source>
        <dbReference type="ARBA" id="ARBA00023306"/>
    </source>
</evidence>
<feature type="domain" description="FHA" evidence="20">
    <location>
        <begin position="26"/>
        <end position="76"/>
    </location>
</feature>
<dbReference type="EMBL" id="CAMPGE010006407">
    <property type="protein sequence ID" value="CAI2365249.1"/>
    <property type="molecule type" value="Genomic_DNA"/>
</dbReference>
<evidence type="ECO:0000256" key="7">
    <source>
        <dbReference type="ARBA" id="ARBA00022618"/>
    </source>
</evidence>
<keyword evidence="11" id="KW-0498">Mitosis</keyword>
<evidence type="ECO:0000256" key="14">
    <source>
        <dbReference type="ARBA" id="ARBA00023242"/>
    </source>
</evidence>
<dbReference type="PROSITE" id="PS00518">
    <property type="entry name" value="ZF_RING_1"/>
    <property type="match status" value="1"/>
</dbReference>
<dbReference type="AlphaFoldDB" id="A0AAD1X8V9"/>
<evidence type="ECO:0000256" key="13">
    <source>
        <dbReference type="ARBA" id="ARBA00022833"/>
    </source>
</evidence>
<dbReference type="Gene3D" id="3.30.40.10">
    <property type="entry name" value="Zinc/RING finger domain, C3HC4 (zinc finger)"/>
    <property type="match status" value="1"/>
</dbReference>
<feature type="region of interest" description="Disordered" evidence="19">
    <location>
        <begin position="116"/>
        <end position="145"/>
    </location>
</feature>
<comment type="subcellular location">
    <subcellularLocation>
        <location evidence="2">Nucleus</location>
        <location evidence="2">PML body</location>
    </subcellularLocation>
</comment>
<name>A0AAD1X8V9_EUPCR</name>
<dbReference type="GO" id="GO:0051301">
    <property type="term" value="P:cell division"/>
    <property type="evidence" value="ECO:0007669"/>
    <property type="project" value="UniProtKB-KW"/>
</dbReference>
<dbReference type="SUPFAM" id="SSF57850">
    <property type="entry name" value="RING/U-box"/>
    <property type="match status" value="1"/>
</dbReference>
<dbReference type="InterPro" id="IPR001841">
    <property type="entry name" value="Znf_RING"/>
</dbReference>
<keyword evidence="8" id="KW-0808">Transferase</keyword>
<dbReference type="EC" id="2.3.2.27" evidence="5"/>
<dbReference type="InterPro" id="IPR017907">
    <property type="entry name" value="Znf_RING_CS"/>
</dbReference>
<dbReference type="PANTHER" id="PTHR16079">
    <property type="entry name" value="UBIQUITIN LIGASE PROTEIN CHFR"/>
    <property type="match status" value="1"/>
</dbReference>
<evidence type="ECO:0000256" key="8">
    <source>
        <dbReference type="ARBA" id="ARBA00022679"/>
    </source>
</evidence>
<keyword evidence="13" id="KW-0862">Zinc</keyword>
<comment type="pathway">
    <text evidence="3">Protein modification; protein ubiquitination.</text>
</comment>
<evidence type="ECO:0000256" key="16">
    <source>
        <dbReference type="ARBA" id="ARBA00029800"/>
    </source>
</evidence>
<dbReference type="GO" id="GO:0061630">
    <property type="term" value="F:ubiquitin protein ligase activity"/>
    <property type="evidence" value="ECO:0007669"/>
    <property type="project" value="UniProtKB-EC"/>
</dbReference>
<evidence type="ECO:0000256" key="10">
    <source>
        <dbReference type="ARBA" id="ARBA00022771"/>
    </source>
</evidence>
<accession>A0AAD1X8V9</accession>
<dbReference type="Pfam" id="PF00498">
    <property type="entry name" value="FHA"/>
    <property type="match status" value="1"/>
</dbReference>
<evidence type="ECO:0000256" key="6">
    <source>
        <dbReference type="ARBA" id="ARBA00017908"/>
    </source>
</evidence>
<dbReference type="InterPro" id="IPR000253">
    <property type="entry name" value="FHA_dom"/>
</dbReference>
<sequence>MSKALAKFTSLHDDTAKDFSITDIDVTIGRKKVCGHRIANTKISGVHCQVQLDKETGVFTIIDKSTNGTFVNDKRIGKDEPSTLHNGDKVYLLNDENEDEKIGFIFVATYEKPSSKVGKKRKRNQMEGSEEEKESNTNKKAKKKNNSAAVQQMKCSFCLEIMYKPVCLIPCLHNFCGGCYADWMVKNGNCPECRDKVKSIKRNHLINSMIDAHLKENPDQTKNDDTKLVQDDSDCFTNAVVTITAAKKLKKEHDKKIAEEKKKRKKTPNKSLKKSKEENKEESKEENKKEEEKKEESKGRARAFRPKCKNCEKSINGFQCDENTRHVVCTACKVAFPLTGKPGIQPQCICCKNYFCHQHWPCRRQTTNKVSSLETFPFVGIPQDALSKNSYEQTVLKDFVRGNRFTNIQFKNDIFTRMEADQNWDITDALGVKQTLRKNSSICRTCFPNIWQQAIYWYRNSITAILPNNVQARADCWYGHECRTQIHKYAHAAKLNHICQPKR</sequence>
<feature type="region of interest" description="Disordered" evidence="19">
    <location>
        <begin position="252"/>
        <end position="299"/>
    </location>
</feature>
<gene>
    <name evidence="22" type="ORF">ECRASSUSDP1_LOCUS6600</name>
</gene>
<proteinExistence type="inferred from homology"/>
<dbReference type="Gene3D" id="3.30.40.140">
    <property type="match status" value="1"/>
</dbReference>
<dbReference type="GO" id="GO:0008270">
    <property type="term" value="F:zinc ion binding"/>
    <property type="evidence" value="ECO:0007669"/>
    <property type="project" value="UniProtKB-KW"/>
</dbReference>
<dbReference type="InterPro" id="IPR013083">
    <property type="entry name" value="Znf_RING/FYVE/PHD"/>
</dbReference>
<evidence type="ECO:0000256" key="1">
    <source>
        <dbReference type="ARBA" id="ARBA00000900"/>
    </source>
</evidence>
<evidence type="ECO:0000256" key="18">
    <source>
        <dbReference type="PROSITE-ProRule" id="PRU00175"/>
    </source>
</evidence>
<dbReference type="Proteomes" id="UP001295684">
    <property type="component" value="Unassembled WGS sequence"/>
</dbReference>
<dbReference type="GO" id="GO:0005634">
    <property type="term" value="C:nucleus"/>
    <property type="evidence" value="ECO:0007669"/>
    <property type="project" value="TreeGrafter"/>
</dbReference>
<evidence type="ECO:0000256" key="12">
    <source>
        <dbReference type="ARBA" id="ARBA00022786"/>
    </source>
</evidence>
<evidence type="ECO:0000256" key="5">
    <source>
        <dbReference type="ARBA" id="ARBA00012483"/>
    </source>
</evidence>
<comment type="similarity">
    <text evidence="4">Belongs to the CHFR family.</text>
</comment>
<dbReference type="PANTHER" id="PTHR16079:SF4">
    <property type="entry name" value="E3 UBIQUITIN-PROTEIN LIGASE CHFR"/>
    <property type="match status" value="1"/>
</dbReference>
<dbReference type="InterPro" id="IPR052256">
    <property type="entry name" value="E3_ubiquitin-ligase_CHFR"/>
</dbReference>
<dbReference type="PROSITE" id="PS50006">
    <property type="entry name" value="FHA_DOMAIN"/>
    <property type="match status" value="1"/>
</dbReference>
<keyword evidence="10 18" id="KW-0863">Zinc-finger</keyword>
<feature type="compositionally biased region" description="Basic and acidic residues" evidence="19">
    <location>
        <begin position="252"/>
        <end position="261"/>
    </location>
</feature>
<evidence type="ECO:0000256" key="9">
    <source>
        <dbReference type="ARBA" id="ARBA00022723"/>
    </source>
</evidence>
<dbReference type="InterPro" id="IPR008984">
    <property type="entry name" value="SMAD_FHA_dom_sf"/>
</dbReference>
<evidence type="ECO:0000256" key="11">
    <source>
        <dbReference type="ARBA" id="ARBA00022776"/>
    </source>
</evidence>
<feature type="domain" description="RING-type" evidence="21">
    <location>
        <begin position="155"/>
        <end position="194"/>
    </location>
</feature>
<keyword evidence="7" id="KW-0132">Cell division</keyword>
<dbReference type="Gene3D" id="2.60.200.20">
    <property type="match status" value="1"/>
</dbReference>
<keyword evidence="23" id="KW-1185">Reference proteome</keyword>
<dbReference type="SMART" id="SM00240">
    <property type="entry name" value="FHA"/>
    <property type="match status" value="1"/>
</dbReference>
<evidence type="ECO:0000259" key="20">
    <source>
        <dbReference type="PROSITE" id="PS50006"/>
    </source>
</evidence>
<comment type="caution">
    <text evidence="22">The sequence shown here is derived from an EMBL/GenBank/DDBJ whole genome shotgun (WGS) entry which is preliminary data.</text>
</comment>
<evidence type="ECO:0000256" key="4">
    <source>
        <dbReference type="ARBA" id="ARBA00005797"/>
    </source>
</evidence>
<dbReference type="Pfam" id="PF13923">
    <property type="entry name" value="zf-C3HC4_2"/>
    <property type="match status" value="1"/>
</dbReference>
<dbReference type="GO" id="GO:0006511">
    <property type="term" value="P:ubiquitin-dependent protein catabolic process"/>
    <property type="evidence" value="ECO:0007669"/>
    <property type="project" value="TreeGrafter"/>
</dbReference>
<evidence type="ECO:0000256" key="3">
    <source>
        <dbReference type="ARBA" id="ARBA00004906"/>
    </source>
</evidence>
<keyword evidence="9" id="KW-0479">Metal-binding</keyword>
<keyword evidence="14" id="KW-0539">Nucleus</keyword>
<dbReference type="PROSITE" id="PS50089">
    <property type="entry name" value="ZF_RING_2"/>
    <property type="match status" value="1"/>
</dbReference>
<organism evidence="22 23">
    <name type="scientific">Euplotes crassus</name>
    <dbReference type="NCBI Taxonomy" id="5936"/>
    <lineage>
        <taxon>Eukaryota</taxon>
        <taxon>Sar</taxon>
        <taxon>Alveolata</taxon>
        <taxon>Ciliophora</taxon>
        <taxon>Intramacronucleata</taxon>
        <taxon>Spirotrichea</taxon>
        <taxon>Hypotrichia</taxon>
        <taxon>Euplotida</taxon>
        <taxon>Euplotidae</taxon>
        <taxon>Moneuplotes</taxon>
    </lineage>
</organism>
<keyword evidence="15" id="KW-0131">Cell cycle</keyword>